<protein>
    <submittedName>
        <fullName evidence="1">Uncharacterized protein</fullName>
    </submittedName>
</protein>
<evidence type="ECO:0000313" key="1">
    <source>
        <dbReference type="EMBL" id="KAJ7527068.1"/>
    </source>
</evidence>
<dbReference type="Proteomes" id="UP001162992">
    <property type="component" value="Chromosome 16"/>
</dbReference>
<comment type="caution">
    <text evidence="1">The sequence shown here is derived from an EMBL/GenBank/DDBJ whole genome shotgun (WGS) entry which is preliminary data.</text>
</comment>
<sequence length="293" mass="32916">MARRGEEDCGQKSDEKKKLNMLIGEPTFEAIGKGRVRCVETGHEMPQDQAPAYGTSKKCLEALFDRALAQRRPPLNFFLQSPDARNMVICKLSGAVVKKNEDSIWKHVMGKKFQKKLEEEEAKKFMPSMLMSDRGLEGASISESVRKPENDGSEENENIVSKNKGKKKLSKEGNLKNETAASRVEDNINQDEEPNFWIPPLGDRWDFDCGGGRWTASDDQVTSLKIEQTNKGCQVECGIKVVDNKGMEVGMEGDSENEVGSDSEAEIIRMKRLSLSRRSSKSANLKKKRRIKQ</sequence>
<dbReference type="EMBL" id="CM055107">
    <property type="protein sequence ID" value="KAJ7527068.1"/>
    <property type="molecule type" value="Genomic_DNA"/>
</dbReference>
<organism evidence="1 2">
    <name type="scientific">Diphasiastrum complanatum</name>
    <name type="common">Issler's clubmoss</name>
    <name type="synonym">Lycopodium complanatum</name>
    <dbReference type="NCBI Taxonomy" id="34168"/>
    <lineage>
        <taxon>Eukaryota</taxon>
        <taxon>Viridiplantae</taxon>
        <taxon>Streptophyta</taxon>
        <taxon>Embryophyta</taxon>
        <taxon>Tracheophyta</taxon>
        <taxon>Lycopodiopsida</taxon>
        <taxon>Lycopodiales</taxon>
        <taxon>Lycopodiaceae</taxon>
        <taxon>Lycopodioideae</taxon>
        <taxon>Diphasiastrum</taxon>
    </lineage>
</organism>
<evidence type="ECO:0000313" key="2">
    <source>
        <dbReference type="Proteomes" id="UP001162992"/>
    </source>
</evidence>
<gene>
    <name evidence="1" type="ORF">O6H91_16G034700</name>
</gene>
<reference evidence="2" key="1">
    <citation type="journal article" date="2024" name="Proc. Natl. Acad. Sci. U.S.A.">
        <title>Extraordinary preservation of gene collinearity over three hundred million years revealed in homosporous lycophytes.</title>
        <authorList>
            <person name="Li C."/>
            <person name="Wickell D."/>
            <person name="Kuo L.Y."/>
            <person name="Chen X."/>
            <person name="Nie B."/>
            <person name="Liao X."/>
            <person name="Peng D."/>
            <person name="Ji J."/>
            <person name="Jenkins J."/>
            <person name="Williams M."/>
            <person name="Shu S."/>
            <person name="Plott C."/>
            <person name="Barry K."/>
            <person name="Rajasekar S."/>
            <person name="Grimwood J."/>
            <person name="Han X."/>
            <person name="Sun S."/>
            <person name="Hou Z."/>
            <person name="He W."/>
            <person name="Dai G."/>
            <person name="Sun C."/>
            <person name="Schmutz J."/>
            <person name="Leebens-Mack J.H."/>
            <person name="Li F.W."/>
            <person name="Wang L."/>
        </authorList>
    </citation>
    <scope>NUCLEOTIDE SEQUENCE [LARGE SCALE GENOMIC DNA]</scope>
    <source>
        <strain evidence="2">cv. PW_Plant_1</strain>
    </source>
</reference>
<keyword evidence="2" id="KW-1185">Reference proteome</keyword>
<name>A0ACC2BB88_DIPCM</name>
<proteinExistence type="predicted"/>
<accession>A0ACC2BB88</accession>